<evidence type="ECO:0000256" key="1">
    <source>
        <dbReference type="SAM" id="Phobius"/>
    </source>
</evidence>
<dbReference type="EMBL" id="JAFMPM010000006">
    <property type="protein sequence ID" value="MBO0612365.1"/>
    <property type="molecule type" value="Genomic_DNA"/>
</dbReference>
<keyword evidence="4" id="KW-1185">Reference proteome</keyword>
<dbReference type="RefSeq" id="WP_207250056.1">
    <property type="nucleotide sequence ID" value="NZ_JAFMPM010000006.1"/>
</dbReference>
<keyword evidence="1" id="KW-1133">Transmembrane helix</keyword>
<gene>
    <name evidence="3" type="ORF">J1836_007445</name>
    <name evidence="2" type="ORF">J1836_05380</name>
</gene>
<feature type="transmembrane region" description="Helical" evidence="1">
    <location>
        <begin position="7"/>
        <end position="27"/>
    </location>
</feature>
<dbReference type="AlphaFoldDB" id="A0A8B0SM57"/>
<dbReference type="Proteomes" id="UP000664466">
    <property type="component" value="Unassembled WGS sequence"/>
</dbReference>
<keyword evidence="1" id="KW-0472">Membrane</keyword>
<protein>
    <submittedName>
        <fullName evidence="3">Uncharacterized protein</fullName>
    </submittedName>
</protein>
<evidence type="ECO:0000313" key="2">
    <source>
        <dbReference type="EMBL" id="MBO0612365.1"/>
    </source>
</evidence>
<proteinExistence type="predicted"/>
<reference evidence="3" key="2">
    <citation type="submission" date="2021-04" db="EMBL/GenBank/DDBJ databases">
        <title>Complete Genome and methylome analysis of Thiothrix fructosivorans ATCC 49748.</title>
        <authorList>
            <person name="Fomenkov A."/>
            <person name="Sun L."/>
            <person name="Vincze T."/>
            <person name="Grabovich M.Y."/>
            <person name="Roberts R.J."/>
        </authorList>
    </citation>
    <scope>NUCLEOTIDE SEQUENCE</scope>
    <source>
        <strain evidence="3">ATCC 49748</strain>
    </source>
</reference>
<dbReference type="EMBL" id="CP072748">
    <property type="protein sequence ID" value="QTX12151.1"/>
    <property type="molecule type" value="Genomic_DNA"/>
</dbReference>
<reference evidence="2 4" key="1">
    <citation type="submission" date="2021-03" db="EMBL/GenBank/DDBJ databases">
        <title>Draft genome and methylome analysis of Thiotrix fructosivoruns ATCC 49748.</title>
        <authorList>
            <person name="Fomenkov A."/>
            <person name="Grabovich M.Y."/>
            <person name="Roberts R.J."/>
        </authorList>
    </citation>
    <scope>NUCLEOTIDE SEQUENCE [LARGE SCALE GENOMIC DNA]</scope>
    <source>
        <strain evidence="2 4">ATCC 49748</strain>
    </source>
</reference>
<sequence>MPVHNSILNLVHTFGFIGVLLLVYYVYRLIGNSWYRAVLIAGAFVNSIFHNAGILSNDLFMDMVIAVMMYELYRQNTAGVTLTPCYTNYTEQKI</sequence>
<keyword evidence="1" id="KW-0812">Transmembrane</keyword>
<feature type="transmembrane region" description="Helical" evidence="1">
    <location>
        <begin position="33"/>
        <end position="55"/>
    </location>
</feature>
<evidence type="ECO:0000313" key="4">
    <source>
        <dbReference type="Proteomes" id="UP000664466"/>
    </source>
</evidence>
<evidence type="ECO:0000313" key="3">
    <source>
        <dbReference type="EMBL" id="QTX12151.1"/>
    </source>
</evidence>
<name>A0A8B0SM57_9GAMM</name>
<accession>A0A8B0SM57</accession>
<organism evidence="3">
    <name type="scientific">Thiothrix fructosivorans</name>
    <dbReference type="NCBI Taxonomy" id="111770"/>
    <lineage>
        <taxon>Bacteria</taxon>
        <taxon>Pseudomonadati</taxon>
        <taxon>Pseudomonadota</taxon>
        <taxon>Gammaproteobacteria</taxon>
        <taxon>Thiotrichales</taxon>
        <taxon>Thiotrichaceae</taxon>
        <taxon>Thiothrix</taxon>
    </lineage>
</organism>